<sequence length="225" mass="26113">MKLTKFLRFGNKKGAPTTGKEYSDLGIEAKVDQLERLRRLNDALVAHSIGISQRYYDETAAVCHVIIEHLSAGLQMMSMSSTAQNPEFSKFLAHKYELLDQIGLEQRRFYFNIQEKVILTLREWRNGDYNLIRSEVNKLSMYRKKLLTHKYNDASIQHQVLRERLQSEHDKQLLLVMNLLAGIDRVQYTHFLVICDLVTIVVEYGRAVERILEPTADNETPLMAN</sequence>
<feature type="non-terminal residue" evidence="2">
    <location>
        <position position="1"/>
    </location>
</feature>
<dbReference type="EMBL" id="CATQJA010002709">
    <property type="protein sequence ID" value="CAJ0586547.1"/>
    <property type="molecule type" value="Genomic_DNA"/>
</dbReference>
<organism evidence="2 3">
    <name type="scientific">Mesorhabditis spiculigera</name>
    <dbReference type="NCBI Taxonomy" id="96644"/>
    <lineage>
        <taxon>Eukaryota</taxon>
        <taxon>Metazoa</taxon>
        <taxon>Ecdysozoa</taxon>
        <taxon>Nematoda</taxon>
        <taxon>Chromadorea</taxon>
        <taxon>Rhabditida</taxon>
        <taxon>Rhabditina</taxon>
        <taxon>Rhabditomorpha</taxon>
        <taxon>Rhabditoidea</taxon>
        <taxon>Rhabditidae</taxon>
        <taxon>Mesorhabditinae</taxon>
        <taxon>Mesorhabditis</taxon>
    </lineage>
</organism>
<dbReference type="SUPFAM" id="SSF103657">
    <property type="entry name" value="BAR/IMD domain-like"/>
    <property type="match status" value="1"/>
</dbReference>
<dbReference type="EMBL" id="CATQJA010002709">
    <property type="protein sequence ID" value="CAJ0586727.1"/>
    <property type="molecule type" value="Genomic_DNA"/>
</dbReference>
<gene>
    <name evidence="1" type="ORF">MSPICULIGERA_LOCUS24551</name>
    <name evidence="2" type="ORF">MSPICULIGERA_LOCUS24715</name>
</gene>
<dbReference type="AlphaFoldDB" id="A0AA36DGG7"/>
<evidence type="ECO:0000313" key="1">
    <source>
        <dbReference type="EMBL" id="CAJ0586547.1"/>
    </source>
</evidence>
<protein>
    <submittedName>
        <fullName evidence="2">Uncharacterized protein</fullName>
    </submittedName>
</protein>
<comment type="caution">
    <text evidence="2">The sequence shown here is derived from an EMBL/GenBank/DDBJ whole genome shotgun (WGS) entry which is preliminary data.</text>
</comment>
<proteinExistence type="predicted"/>
<evidence type="ECO:0000313" key="3">
    <source>
        <dbReference type="Proteomes" id="UP001177023"/>
    </source>
</evidence>
<dbReference type="InterPro" id="IPR027267">
    <property type="entry name" value="AH/BAR_dom_sf"/>
</dbReference>
<accession>A0AA36DGG7</accession>
<evidence type="ECO:0000313" key="2">
    <source>
        <dbReference type="EMBL" id="CAJ0586727.1"/>
    </source>
</evidence>
<dbReference type="Proteomes" id="UP001177023">
    <property type="component" value="Unassembled WGS sequence"/>
</dbReference>
<name>A0AA36DGG7_9BILA</name>
<reference evidence="2" key="1">
    <citation type="submission" date="2023-06" db="EMBL/GenBank/DDBJ databases">
        <authorList>
            <person name="Delattre M."/>
        </authorList>
    </citation>
    <scope>NUCLEOTIDE SEQUENCE</scope>
    <source>
        <strain evidence="2">AF72</strain>
    </source>
</reference>
<dbReference type="Gene3D" id="1.20.1270.60">
    <property type="entry name" value="Arfaptin homology (AH) domain/BAR domain"/>
    <property type="match status" value="1"/>
</dbReference>
<keyword evidence="3" id="KW-1185">Reference proteome</keyword>